<dbReference type="EMBL" id="JAMWBK010000002">
    <property type="protein sequence ID" value="KAJ8907565.1"/>
    <property type="molecule type" value="Genomic_DNA"/>
</dbReference>
<dbReference type="InterPro" id="IPR045180">
    <property type="entry name" value="La_dom_prot"/>
</dbReference>
<dbReference type="PANTHER" id="PTHR22792:SF140">
    <property type="entry name" value="ACHILLES, ISOFORM A"/>
    <property type="match status" value="1"/>
</dbReference>
<keyword evidence="2 4" id="KW-0694">RNA-binding</keyword>
<organism evidence="9 10">
    <name type="scientific">Rhodosorus marinus</name>
    <dbReference type="NCBI Taxonomy" id="101924"/>
    <lineage>
        <taxon>Eukaryota</taxon>
        <taxon>Rhodophyta</taxon>
        <taxon>Stylonematophyceae</taxon>
        <taxon>Stylonematales</taxon>
        <taxon>Stylonemataceae</taxon>
        <taxon>Rhodosorus</taxon>
    </lineage>
</organism>
<feature type="compositionally biased region" description="Basic and acidic residues" evidence="5">
    <location>
        <begin position="200"/>
        <end position="213"/>
    </location>
</feature>
<dbReference type="SMART" id="SM00715">
    <property type="entry name" value="LA"/>
    <property type="match status" value="1"/>
</dbReference>
<proteinExistence type="predicted"/>
<dbReference type="GO" id="GO:1990904">
    <property type="term" value="C:ribonucleoprotein complex"/>
    <property type="evidence" value="ECO:0007669"/>
    <property type="project" value="UniProtKB-UniRule"/>
</dbReference>
<dbReference type="PROSITE" id="PS50961">
    <property type="entry name" value="HTH_LA"/>
    <property type="match status" value="1"/>
</dbReference>
<feature type="compositionally biased region" description="Basic residues" evidence="5">
    <location>
        <begin position="321"/>
        <end position="337"/>
    </location>
</feature>
<evidence type="ECO:0000256" key="3">
    <source>
        <dbReference type="ARBA" id="ARBA00023242"/>
    </source>
</evidence>
<dbReference type="InterPro" id="IPR002344">
    <property type="entry name" value="Lupus_La"/>
</dbReference>
<evidence type="ECO:0008006" key="11">
    <source>
        <dbReference type="Google" id="ProtNLM"/>
    </source>
</evidence>
<evidence type="ECO:0000259" key="6">
    <source>
        <dbReference type="PROSITE" id="PS50102"/>
    </source>
</evidence>
<dbReference type="InterPro" id="IPR012677">
    <property type="entry name" value="Nucleotide-bd_a/b_plait_sf"/>
</dbReference>
<dbReference type="CDD" id="cd12291">
    <property type="entry name" value="RRM1_La"/>
    <property type="match status" value="1"/>
</dbReference>
<dbReference type="InterPro" id="IPR035979">
    <property type="entry name" value="RBD_domain_sf"/>
</dbReference>
<feature type="region of interest" description="Disordered" evidence="5">
    <location>
        <begin position="279"/>
        <end position="421"/>
    </location>
</feature>
<dbReference type="CDD" id="cd07323">
    <property type="entry name" value="LAM"/>
    <property type="match status" value="1"/>
</dbReference>
<feature type="domain" description="HTH La-type RNA-binding" evidence="7">
    <location>
        <begin position="1"/>
        <end position="93"/>
    </location>
</feature>
<dbReference type="Pfam" id="PF08777">
    <property type="entry name" value="RRM_3"/>
    <property type="match status" value="1"/>
</dbReference>
<evidence type="ECO:0000259" key="8">
    <source>
        <dbReference type="PROSITE" id="PS51939"/>
    </source>
</evidence>
<dbReference type="PROSITE" id="PS50102">
    <property type="entry name" value="RRM"/>
    <property type="match status" value="2"/>
</dbReference>
<feature type="compositionally biased region" description="Basic and acidic residues" evidence="5">
    <location>
        <begin position="393"/>
        <end position="406"/>
    </location>
</feature>
<dbReference type="Proteomes" id="UP001157974">
    <property type="component" value="Unassembled WGS sequence"/>
</dbReference>
<evidence type="ECO:0000256" key="2">
    <source>
        <dbReference type="ARBA" id="ARBA00022884"/>
    </source>
</evidence>
<gene>
    <name evidence="9" type="ORF">NDN08_007676</name>
</gene>
<dbReference type="PRINTS" id="PR00302">
    <property type="entry name" value="LUPUSLA"/>
</dbReference>
<dbReference type="SUPFAM" id="SSF54928">
    <property type="entry name" value="RNA-binding domain, RBD"/>
    <property type="match status" value="1"/>
</dbReference>
<dbReference type="GO" id="GO:0003729">
    <property type="term" value="F:mRNA binding"/>
    <property type="evidence" value="ECO:0007669"/>
    <property type="project" value="TreeGrafter"/>
</dbReference>
<comment type="caution">
    <text evidence="9">The sequence shown here is derived from an EMBL/GenBank/DDBJ whole genome shotgun (WGS) entry which is preliminary data.</text>
</comment>
<dbReference type="InterPro" id="IPR036388">
    <property type="entry name" value="WH-like_DNA-bd_sf"/>
</dbReference>
<keyword evidence="10" id="KW-1185">Reference proteome</keyword>
<dbReference type="InterPro" id="IPR014886">
    <property type="entry name" value="La_xRRM"/>
</dbReference>
<dbReference type="FunFam" id="1.10.10.10:FF:000158">
    <property type="entry name" value="La ribonucleoprotein domain family member 7"/>
    <property type="match status" value="1"/>
</dbReference>
<dbReference type="Pfam" id="PF05383">
    <property type="entry name" value="La"/>
    <property type="match status" value="1"/>
</dbReference>
<feature type="domain" description="RRM" evidence="6">
    <location>
        <begin position="214"/>
        <end position="295"/>
    </location>
</feature>
<protein>
    <recommendedName>
        <fullName evidence="11">Lupus La protein</fullName>
    </recommendedName>
</protein>
<dbReference type="PROSITE" id="PS51939">
    <property type="entry name" value="XRRM"/>
    <property type="match status" value="1"/>
</dbReference>
<dbReference type="PANTHER" id="PTHR22792">
    <property type="entry name" value="LUPUS LA PROTEIN-RELATED"/>
    <property type="match status" value="1"/>
</dbReference>
<evidence type="ECO:0000256" key="4">
    <source>
        <dbReference type="PROSITE-ProRule" id="PRU00332"/>
    </source>
</evidence>
<dbReference type="SMART" id="SM00360">
    <property type="entry name" value="RRM"/>
    <property type="match status" value="2"/>
</dbReference>
<evidence type="ECO:0000313" key="9">
    <source>
        <dbReference type="EMBL" id="KAJ8907565.1"/>
    </source>
</evidence>
<dbReference type="Gene3D" id="3.30.70.330">
    <property type="match status" value="2"/>
</dbReference>
<sequence>MSEKSELQDKVKRQVEYYFSDVNLPKDKFLKGKVSDDPNGYVDLSIIISFNRMDQLKVSVEDTAKALESSEILQLSEDRQRVKRSTPLVELGPFEERAVYVSGFSSDASPDLDDVRKVFEAFGKVLSVKLRKNAKGEFNGTAFVEYATHEDVEKALAETDLRLEGSDIVLVVLTIADFKSKRKSGEIIEDRPPKKKKKKDGRDTEGDNQPEKDEREFVKGLVLKFEGIGPGVSREDLREIYGEFGVVAWVDFSRDEADGFIRFAELGSAEKALERLKGDKKEIGGKLPEMSILQGEPEKEFWDNVFLQQENRRKRIDERKRQKRFGPQKRFKKKRKRDRDEEDFEEEEEDDAADAVHPKKTKFASDGEEDAREDQGGNEDSKDDPMYSGDPEATSKKGASVDETRDTVPSTTDVNETKPDT</sequence>
<accession>A0AAV8UY83</accession>
<dbReference type="InterPro" id="IPR036390">
    <property type="entry name" value="WH_DNA-bd_sf"/>
</dbReference>
<evidence type="ECO:0000259" key="7">
    <source>
        <dbReference type="PROSITE" id="PS50961"/>
    </source>
</evidence>
<dbReference type="GO" id="GO:0005634">
    <property type="term" value="C:nucleus"/>
    <property type="evidence" value="ECO:0007669"/>
    <property type="project" value="UniProtKB-SubCell"/>
</dbReference>
<dbReference type="InterPro" id="IPR000504">
    <property type="entry name" value="RRM_dom"/>
</dbReference>
<evidence type="ECO:0000256" key="5">
    <source>
        <dbReference type="SAM" id="MobiDB-lite"/>
    </source>
</evidence>
<dbReference type="GO" id="GO:0006396">
    <property type="term" value="P:RNA processing"/>
    <property type="evidence" value="ECO:0007669"/>
    <property type="project" value="InterPro"/>
</dbReference>
<feature type="domain" description="XRRM" evidence="8">
    <location>
        <begin position="216"/>
        <end position="336"/>
    </location>
</feature>
<evidence type="ECO:0000313" key="10">
    <source>
        <dbReference type="Proteomes" id="UP001157974"/>
    </source>
</evidence>
<comment type="subcellular location">
    <subcellularLocation>
        <location evidence="1">Nucleus</location>
    </subcellularLocation>
</comment>
<dbReference type="SUPFAM" id="SSF46785">
    <property type="entry name" value="Winged helix' DNA-binding domain"/>
    <property type="match status" value="1"/>
</dbReference>
<reference evidence="9 10" key="1">
    <citation type="journal article" date="2023" name="Nat. Commun.">
        <title>Origin of minicircular mitochondrial genomes in red algae.</title>
        <authorList>
            <person name="Lee Y."/>
            <person name="Cho C.H."/>
            <person name="Lee Y.M."/>
            <person name="Park S.I."/>
            <person name="Yang J.H."/>
            <person name="West J.A."/>
            <person name="Bhattacharya D."/>
            <person name="Yoon H.S."/>
        </authorList>
    </citation>
    <scope>NUCLEOTIDE SEQUENCE [LARGE SCALE GENOMIC DNA]</scope>
    <source>
        <strain evidence="9 10">CCMP1338</strain>
        <tissue evidence="9">Whole cell</tissue>
    </source>
</reference>
<dbReference type="Pfam" id="PF00076">
    <property type="entry name" value="RRM_1"/>
    <property type="match status" value="1"/>
</dbReference>
<keyword evidence="3" id="KW-0539">Nucleus</keyword>
<feature type="region of interest" description="Disordered" evidence="5">
    <location>
        <begin position="186"/>
        <end position="213"/>
    </location>
</feature>
<feature type="domain" description="RRM" evidence="6">
    <location>
        <begin position="97"/>
        <end position="195"/>
    </location>
</feature>
<name>A0AAV8UY83_9RHOD</name>
<dbReference type="InterPro" id="IPR006630">
    <property type="entry name" value="La_HTH"/>
</dbReference>
<feature type="compositionally biased region" description="Basic and acidic residues" evidence="5">
    <location>
        <begin position="373"/>
        <end position="385"/>
    </location>
</feature>
<dbReference type="Gene3D" id="1.10.10.10">
    <property type="entry name" value="Winged helix-like DNA-binding domain superfamily/Winged helix DNA-binding domain"/>
    <property type="match status" value="1"/>
</dbReference>
<feature type="compositionally biased region" description="Acidic residues" evidence="5">
    <location>
        <begin position="340"/>
        <end position="353"/>
    </location>
</feature>
<evidence type="ECO:0000256" key="1">
    <source>
        <dbReference type="ARBA" id="ARBA00004123"/>
    </source>
</evidence>
<dbReference type="AlphaFoldDB" id="A0AAV8UY83"/>